<name>A0A9Q1Q5R3_9CARY</name>
<feature type="domain" description="F-box" evidence="1">
    <location>
        <begin position="8"/>
        <end position="55"/>
    </location>
</feature>
<proteinExistence type="predicted"/>
<dbReference type="NCBIfam" id="TIGR01640">
    <property type="entry name" value="F_box_assoc_1"/>
    <property type="match status" value="1"/>
</dbReference>
<evidence type="ECO:0000313" key="2">
    <source>
        <dbReference type="EMBL" id="KAJ8429704.1"/>
    </source>
</evidence>
<dbReference type="PANTHER" id="PTHR31672:SF10">
    <property type="entry name" value="F-BOX DOMAIN-CONTAINING PROTEIN"/>
    <property type="match status" value="1"/>
</dbReference>
<sequence length="420" mass="47933">MEGQRWSSSNVKYLPTGLVTEILARLPVKSLLRFRCVCKSWHSLISSLDFAYLHLAHYHDDDDDNTPILTFICHENIVRWNLRSTHTFRNVASKDCRNLPDNGCKCPENYFICGHSVNGLLLLSNSYLSYKTRRTEIMLWNPLIGKAHKLPSLEVCDAILGLGVDLSNNDYKVVAIANYPCTSVHLYTLSTHTWRSIVDYEESMISLVLSHGLLIQGTVFWVTVEYEGNSYMVSLDVKDEVFDYTTLPFANSGSSRCPVAYREQVGLLDLGGAGNYSCTLWVTEKDQTPRNWSKLYTINLQQHYFHKILCFKKNGQLIFTARGVVKLCNIETQDMKHLMKNRSFYHHWSSTSAYFTLYKERLGFDLSNNDYKVVVIAKNPSISVNLYTLGTDTWRSVVNHRESSINGVNSLGVLINGTIF</sequence>
<dbReference type="CDD" id="cd22157">
    <property type="entry name" value="F-box_AtFBW1-like"/>
    <property type="match status" value="1"/>
</dbReference>
<evidence type="ECO:0000259" key="1">
    <source>
        <dbReference type="PROSITE" id="PS50181"/>
    </source>
</evidence>
<dbReference type="SMART" id="SM00256">
    <property type="entry name" value="FBOX"/>
    <property type="match status" value="1"/>
</dbReference>
<organism evidence="2 3">
    <name type="scientific">Carnegiea gigantea</name>
    <dbReference type="NCBI Taxonomy" id="171969"/>
    <lineage>
        <taxon>Eukaryota</taxon>
        <taxon>Viridiplantae</taxon>
        <taxon>Streptophyta</taxon>
        <taxon>Embryophyta</taxon>
        <taxon>Tracheophyta</taxon>
        <taxon>Spermatophyta</taxon>
        <taxon>Magnoliopsida</taxon>
        <taxon>eudicotyledons</taxon>
        <taxon>Gunneridae</taxon>
        <taxon>Pentapetalae</taxon>
        <taxon>Caryophyllales</taxon>
        <taxon>Cactineae</taxon>
        <taxon>Cactaceae</taxon>
        <taxon>Cactoideae</taxon>
        <taxon>Echinocereeae</taxon>
        <taxon>Carnegiea</taxon>
    </lineage>
</organism>
<comment type="caution">
    <text evidence="2">The sequence shown here is derived from an EMBL/GenBank/DDBJ whole genome shotgun (WGS) entry which is preliminary data.</text>
</comment>
<dbReference type="PANTHER" id="PTHR31672">
    <property type="entry name" value="BNACNNG10540D PROTEIN"/>
    <property type="match status" value="1"/>
</dbReference>
<dbReference type="EMBL" id="JAKOGI010000867">
    <property type="protein sequence ID" value="KAJ8429704.1"/>
    <property type="molecule type" value="Genomic_DNA"/>
</dbReference>
<dbReference type="InterPro" id="IPR013187">
    <property type="entry name" value="F-box-assoc_dom_typ3"/>
</dbReference>
<gene>
    <name evidence="2" type="ORF">Cgig2_004879</name>
</gene>
<dbReference type="InterPro" id="IPR036047">
    <property type="entry name" value="F-box-like_dom_sf"/>
</dbReference>
<dbReference type="Pfam" id="PF00646">
    <property type="entry name" value="F-box"/>
    <property type="match status" value="1"/>
</dbReference>
<dbReference type="PROSITE" id="PS50181">
    <property type="entry name" value="FBOX"/>
    <property type="match status" value="1"/>
</dbReference>
<reference evidence="2" key="1">
    <citation type="submission" date="2022-04" db="EMBL/GenBank/DDBJ databases">
        <title>Carnegiea gigantea Genome sequencing and assembly v2.</title>
        <authorList>
            <person name="Copetti D."/>
            <person name="Sanderson M.J."/>
            <person name="Burquez A."/>
            <person name="Wojciechowski M.F."/>
        </authorList>
    </citation>
    <scope>NUCLEOTIDE SEQUENCE</scope>
    <source>
        <strain evidence="2">SGP5-SGP5p</strain>
        <tissue evidence="2">Aerial part</tissue>
    </source>
</reference>
<dbReference type="AlphaFoldDB" id="A0A9Q1Q5R3"/>
<dbReference type="InterPro" id="IPR050796">
    <property type="entry name" value="SCF_F-box_component"/>
</dbReference>
<dbReference type="InterPro" id="IPR017451">
    <property type="entry name" value="F-box-assoc_interact_dom"/>
</dbReference>
<evidence type="ECO:0000313" key="3">
    <source>
        <dbReference type="Proteomes" id="UP001153076"/>
    </source>
</evidence>
<dbReference type="SUPFAM" id="SSF81383">
    <property type="entry name" value="F-box domain"/>
    <property type="match status" value="1"/>
</dbReference>
<protein>
    <recommendedName>
        <fullName evidence="1">F-box domain-containing protein</fullName>
    </recommendedName>
</protein>
<dbReference type="OrthoDB" id="5314306at2759"/>
<dbReference type="InterPro" id="IPR001810">
    <property type="entry name" value="F-box_dom"/>
</dbReference>
<dbReference type="Gene3D" id="1.20.1280.50">
    <property type="match status" value="1"/>
</dbReference>
<accession>A0A9Q1Q5R3</accession>
<keyword evidence="3" id="KW-1185">Reference proteome</keyword>
<dbReference type="Pfam" id="PF08268">
    <property type="entry name" value="FBA_3"/>
    <property type="match status" value="1"/>
</dbReference>
<dbReference type="Proteomes" id="UP001153076">
    <property type="component" value="Unassembled WGS sequence"/>
</dbReference>